<dbReference type="PANTHER" id="PTHR42673">
    <property type="entry name" value="MALEYLACETOACETATE ISOMERASE"/>
    <property type="match status" value="1"/>
</dbReference>
<dbReference type="EC" id="5.2.1.2" evidence="4"/>
<dbReference type="PROSITE" id="PS50404">
    <property type="entry name" value="GST_NTER"/>
    <property type="match status" value="1"/>
</dbReference>
<dbReference type="Pfam" id="PF13410">
    <property type="entry name" value="GST_C_2"/>
    <property type="match status" value="1"/>
</dbReference>
<dbReference type="InterPro" id="IPR010987">
    <property type="entry name" value="Glutathione-S-Trfase_C-like"/>
</dbReference>
<dbReference type="GO" id="GO:0004364">
    <property type="term" value="F:glutathione transferase activity"/>
    <property type="evidence" value="ECO:0007669"/>
    <property type="project" value="TreeGrafter"/>
</dbReference>
<comment type="caution">
    <text evidence="4">The sequence shown here is derived from an EMBL/GenBank/DDBJ whole genome shotgun (WGS) entry which is preliminary data.</text>
</comment>
<accession>A0A9X3TZI7</accession>
<dbReference type="RefSeq" id="WP_346742531.1">
    <property type="nucleotide sequence ID" value="NZ_JANWOI010000004.1"/>
</dbReference>
<keyword evidence="5" id="KW-1185">Reference proteome</keyword>
<dbReference type="NCBIfam" id="TIGR01262">
    <property type="entry name" value="maiA"/>
    <property type="match status" value="1"/>
</dbReference>
<dbReference type="PROSITE" id="PS50405">
    <property type="entry name" value="GST_CTER"/>
    <property type="match status" value="1"/>
</dbReference>
<sequence length="213" mass="23695">MTFYEYWRSSAAYRVRIALNLKGLAYDPEAIHLTRDGGDQHTPAYRAVNPQGLIPALKLGDGTVLIQSLAIIEYLDETIPEPRLLPGDAIRRAEIRALAEMVACDIHPLNNLRVLQYLKRELGQTQDSIDQWYRHWVVTGFAALEAQAARHSQPFLCGDTPTLADICLVPQMYNARRFATDLTPYPRLVAIDAAATALPAFAKAAPEEQPDAV</sequence>
<dbReference type="AlphaFoldDB" id="A0A9X3TZI7"/>
<dbReference type="EMBL" id="JANWOI010000004">
    <property type="protein sequence ID" value="MDA5194855.1"/>
    <property type="molecule type" value="Genomic_DNA"/>
</dbReference>
<comment type="similarity">
    <text evidence="1">Belongs to the GST superfamily. Zeta family.</text>
</comment>
<dbReference type="SFLD" id="SFLDS00019">
    <property type="entry name" value="Glutathione_Transferase_(cytos"/>
    <property type="match status" value="1"/>
</dbReference>
<reference evidence="4" key="2">
    <citation type="journal article" date="2023" name="Syst. Appl. Microbiol.">
        <title>Govania unica gen. nov., sp. nov., a rare biosphere bacterium that represents a novel family in the class Alphaproteobacteria.</title>
        <authorList>
            <person name="Vandamme P."/>
            <person name="Peeters C."/>
            <person name="Hettiarachchi A."/>
            <person name="Cnockaert M."/>
            <person name="Carlier A."/>
        </authorList>
    </citation>
    <scope>NUCLEOTIDE SEQUENCE</scope>
    <source>
        <strain evidence="4">LMG 31809</strain>
    </source>
</reference>
<evidence type="ECO:0000256" key="1">
    <source>
        <dbReference type="ARBA" id="ARBA00010007"/>
    </source>
</evidence>
<feature type="domain" description="GST C-terminal" evidence="3">
    <location>
        <begin position="88"/>
        <end position="213"/>
    </location>
</feature>
<dbReference type="Pfam" id="PF13409">
    <property type="entry name" value="GST_N_2"/>
    <property type="match status" value="1"/>
</dbReference>
<dbReference type="Gene3D" id="3.40.30.10">
    <property type="entry name" value="Glutaredoxin"/>
    <property type="match status" value="1"/>
</dbReference>
<gene>
    <name evidence="4" type="primary">maiA</name>
    <name evidence="4" type="ORF">NYP16_12925</name>
</gene>
<evidence type="ECO:0000259" key="3">
    <source>
        <dbReference type="PROSITE" id="PS50405"/>
    </source>
</evidence>
<dbReference type="CDD" id="cd03191">
    <property type="entry name" value="GST_C_Zeta"/>
    <property type="match status" value="1"/>
</dbReference>
<dbReference type="InterPro" id="IPR004045">
    <property type="entry name" value="Glutathione_S-Trfase_N"/>
</dbReference>
<dbReference type="InterPro" id="IPR040079">
    <property type="entry name" value="Glutathione_S-Trfase"/>
</dbReference>
<dbReference type="SUPFAM" id="SSF52833">
    <property type="entry name" value="Thioredoxin-like"/>
    <property type="match status" value="1"/>
</dbReference>
<dbReference type="GO" id="GO:0005737">
    <property type="term" value="C:cytoplasm"/>
    <property type="evidence" value="ECO:0007669"/>
    <property type="project" value="InterPro"/>
</dbReference>
<dbReference type="InterPro" id="IPR034333">
    <property type="entry name" value="GST_Zeta_N"/>
</dbReference>
<evidence type="ECO:0000259" key="2">
    <source>
        <dbReference type="PROSITE" id="PS50404"/>
    </source>
</evidence>
<feature type="domain" description="GST N-terminal" evidence="2">
    <location>
        <begin position="1"/>
        <end position="83"/>
    </location>
</feature>
<dbReference type="CDD" id="cd03042">
    <property type="entry name" value="GST_N_Zeta"/>
    <property type="match status" value="1"/>
</dbReference>
<dbReference type="InterPro" id="IPR036282">
    <property type="entry name" value="Glutathione-S-Trfase_C_sf"/>
</dbReference>
<organism evidence="4 5">
    <name type="scientific">Govanella unica</name>
    <dbReference type="NCBI Taxonomy" id="2975056"/>
    <lineage>
        <taxon>Bacteria</taxon>
        <taxon>Pseudomonadati</taxon>
        <taxon>Pseudomonadota</taxon>
        <taxon>Alphaproteobacteria</taxon>
        <taxon>Emcibacterales</taxon>
        <taxon>Govanellaceae</taxon>
        <taxon>Govanella</taxon>
    </lineage>
</organism>
<dbReference type="GO" id="GO:0006749">
    <property type="term" value="P:glutathione metabolic process"/>
    <property type="evidence" value="ECO:0007669"/>
    <property type="project" value="TreeGrafter"/>
</dbReference>
<dbReference type="InterPro" id="IPR036249">
    <property type="entry name" value="Thioredoxin-like_sf"/>
</dbReference>
<reference evidence="4" key="1">
    <citation type="submission" date="2022-08" db="EMBL/GenBank/DDBJ databases">
        <authorList>
            <person name="Vandamme P."/>
            <person name="Hettiarachchi A."/>
            <person name="Peeters C."/>
            <person name="Cnockaert M."/>
            <person name="Carlier A."/>
        </authorList>
    </citation>
    <scope>NUCLEOTIDE SEQUENCE</scope>
    <source>
        <strain evidence="4">LMG 31809</strain>
    </source>
</reference>
<dbReference type="FunFam" id="1.20.1050.10:FF:000017">
    <property type="entry name" value="Maleylacetoacetate isomerase"/>
    <property type="match status" value="1"/>
</dbReference>
<dbReference type="InterPro" id="IPR034330">
    <property type="entry name" value="GST_Zeta_C"/>
</dbReference>
<dbReference type="SUPFAM" id="SSF47616">
    <property type="entry name" value="GST C-terminal domain-like"/>
    <property type="match status" value="1"/>
</dbReference>
<proteinExistence type="inferred from homology"/>
<dbReference type="InterPro" id="IPR005955">
    <property type="entry name" value="GST_Zeta"/>
</dbReference>
<evidence type="ECO:0000313" key="5">
    <source>
        <dbReference type="Proteomes" id="UP001141619"/>
    </source>
</evidence>
<dbReference type="Gene3D" id="1.20.1050.10">
    <property type="match status" value="1"/>
</dbReference>
<protein>
    <submittedName>
        <fullName evidence="4">Maleylacetoacetate isomerase</fullName>
        <ecNumber evidence="4">5.2.1.2</ecNumber>
    </submittedName>
</protein>
<name>A0A9X3TZI7_9PROT</name>
<dbReference type="GO" id="GO:0016034">
    <property type="term" value="F:maleylacetoacetate isomerase activity"/>
    <property type="evidence" value="ECO:0007669"/>
    <property type="project" value="UniProtKB-EC"/>
</dbReference>
<dbReference type="GO" id="GO:0006559">
    <property type="term" value="P:L-phenylalanine catabolic process"/>
    <property type="evidence" value="ECO:0007669"/>
    <property type="project" value="TreeGrafter"/>
</dbReference>
<dbReference type="SFLD" id="SFLDG00358">
    <property type="entry name" value="Main_(cytGST)"/>
    <property type="match status" value="1"/>
</dbReference>
<dbReference type="PANTHER" id="PTHR42673:SF21">
    <property type="entry name" value="GLUTATHIONE S-TRANSFERASE YFCF"/>
    <property type="match status" value="1"/>
</dbReference>
<evidence type="ECO:0000313" key="4">
    <source>
        <dbReference type="EMBL" id="MDA5194855.1"/>
    </source>
</evidence>
<dbReference type="Proteomes" id="UP001141619">
    <property type="component" value="Unassembled WGS sequence"/>
</dbReference>
<keyword evidence="4" id="KW-0413">Isomerase</keyword>